<dbReference type="PANTHER" id="PTHR11766:SF0">
    <property type="entry name" value="TYROSINE--TRNA LIGASE, MITOCHONDRIAL"/>
    <property type="match status" value="1"/>
</dbReference>
<accession>A0AAD4G839</accession>
<dbReference type="GO" id="GO:0043039">
    <property type="term" value="P:tRNA aminoacylation"/>
    <property type="evidence" value="ECO:0007669"/>
    <property type="project" value="TreeGrafter"/>
</dbReference>
<evidence type="ECO:0000313" key="1">
    <source>
        <dbReference type="EMBL" id="KAF8426468.1"/>
    </source>
</evidence>
<dbReference type="AlphaFoldDB" id="A0AAD4G839"/>
<dbReference type="InterPro" id="IPR024088">
    <property type="entry name" value="Tyr-tRNA-ligase_bac-type"/>
</dbReference>
<sequence>MAAVFMRTSDSDAEKYLKQFTLLPVEEIFSAVHDRQAPPEHRTAQKLLAEEAALMAHGRQPSSCQAFRRSRRLGLHTCVFWTARESRTLAGADRRTR</sequence>
<dbReference type="GO" id="GO:0005739">
    <property type="term" value="C:mitochondrion"/>
    <property type="evidence" value="ECO:0007669"/>
    <property type="project" value="TreeGrafter"/>
</dbReference>
<reference evidence="1" key="1">
    <citation type="submission" date="2019-10" db="EMBL/GenBank/DDBJ databases">
        <authorList>
            <consortium name="DOE Joint Genome Institute"/>
            <person name="Kuo A."/>
            <person name="Miyauchi S."/>
            <person name="Kiss E."/>
            <person name="Drula E."/>
            <person name="Kohler A."/>
            <person name="Sanchez-Garcia M."/>
            <person name="Andreopoulos B."/>
            <person name="Barry K.W."/>
            <person name="Bonito G."/>
            <person name="Buee M."/>
            <person name="Carver A."/>
            <person name="Chen C."/>
            <person name="Cichocki N."/>
            <person name="Clum A."/>
            <person name="Culley D."/>
            <person name="Crous P.W."/>
            <person name="Fauchery L."/>
            <person name="Girlanda M."/>
            <person name="Hayes R."/>
            <person name="Keri Z."/>
            <person name="LaButti K."/>
            <person name="Lipzen A."/>
            <person name="Lombard V."/>
            <person name="Magnuson J."/>
            <person name="Maillard F."/>
            <person name="Morin E."/>
            <person name="Murat C."/>
            <person name="Nolan M."/>
            <person name="Ohm R."/>
            <person name="Pangilinan J."/>
            <person name="Pereira M."/>
            <person name="Perotto S."/>
            <person name="Peter M."/>
            <person name="Riley R."/>
            <person name="Sitrit Y."/>
            <person name="Stielow B."/>
            <person name="Szollosi G."/>
            <person name="Zifcakova L."/>
            <person name="Stursova M."/>
            <person name="Spatafora J.W."/>
            <person name="Tedersoo L."/>
            <person name="Vaario L.-M."/>
            <person name="Yamada A."/>
            <person name="Yan M."/>
            <person name="Wang P."/>
            <person name="Xu J."/>
            <person name="Bruns T."/>
            <person name="Baldrian P."/>
            <person name="Vilgalys R."/>
            <person name="Henrissat B."/>
            <person name="Grigoriev I.V."/>
            <person name="Hibbett D."/>
            <person name="Nagy L.G."/>
            <person name="Martin F.M."/>
        </authorList>
    </citation>
    <scope>NUCLEOTIDE SEQUENCE</scope>
    <source>
        <strain evidence="1">BED1</strain>
    </source>
</reference>
<dbReference type="GO" id="GO:0005829">
    <property type="term" value="C:cytosol"/>
    <property type="evidence" value="ECO:0007669"/>
    <property type="project" value="TreeGrafter"/>
</dbReference>
<comment type="caution">
    <text evidence="1">The sequence shown here is derived from an EMBL/GenBank/DDBJ whole genome shotgun (WGS) entry which is preliminary data.</text>
</comment>
<dbReference type="Gene3D" id="1.10.240.10">
    <property type="entry name" value="Tyrosyl-Transfer RNA Synthetase"/>
    <property type="match status" value="1"/>
</dbReference>
<dbReference type="Proteomes" id="UP001194468">
    <property type="component" value="Unassembled WGS sequence"/>
</dbReference>
<dbReference type="GO" id="GO:0004831">
    <property type="term" value="F:tyrosine-tRNA ligase activity"/>
    <property type="evidence" value="ECO:0007669"/>
    <property type="project" value="InterPro"/>
</dbReference>
<proteinExistence type="predicted"/>
<evidence type="ECO:0000313" key="2">
    <source>
        <dbReference type="Proteomes" id="UP001194468"/>
    </source>
</evidence>
<dbReference type="EMBL" id="WHUW01000087">
    <property type="protein sequence ID" value="KAF8426468.1"/>
    <property type="molecule type" value="Genomic_DNA"/>
</dbReference>
<protein>
    <submittedName>
        <fullName evidence="1">Uncharacterized protein</fullName>
    </submittedName>
</protein>
<dbReference type="PANTHER" id="PTHR11766">
    <property type="entry name" value="TYROSYL-TRNA SYNTHETASE"/>
    <property type="match status" value="1"/>
</dbReference>
<name>A0AAD4G839_BOLED</name>
<gene>
    <name evidence="1" type="ORF">L210DRAFT_3652925</name>
</gene>
<organism evidence="1 2">
    <name type="scientific">Boletus edulis BED1</name>
    <dbReference type="NCBI Taxonomy" id="1328754"/>
    <lineage>
        <taxon>Eukaryota</taxon>
        <taxon>Fungi</taxon>
        <taxon>Dikarya</taxon>
        <taxon>Basidiomycota</taxon>
        <taxon>Agaricomycotina</taxon>
        <taxon>Agaricomycetes</taxon>
        <taxon>Agaricomycetidae</taxon>
        <taxon>Boletales</taxon>
        <taxon>Boletineae</taxon>
        <taxon>Boletaceae</taxon>
        <taxon>Boletoideae</taxon>
        <taxon>Boletus</taxon>
    </lineage>
</organism>
<reference evidence="1" key="2">
    <citation type="journal article" date="2020" name="Nat. Commun.">
        <title>Large-scale genome sequencing of mycorrhizal fungi provides insights into the early evolution of symbiotic traits.</title>
        <authorList>
            <person name="Miyauchi S."/>
            <person name="Kiss E."/>
            <person name="Kuo A."/>
            <person name="Drula E."/>
            <person name="Kohler A."/>
            <person name="Sanchez-Garcia M."/>
            <person name="Morin E."/>
            <person name="Andreopoulos B."/>
            <person name="Barry K.W."/>
            <person name="Bonito G."/>
            <person name="Buee M."/>
            <person name="Carver A."/>
            <person name="Chen C."/>
            <person name="Cichocki N."/>
            <person name="Clum A."/>
            <person name="Culley D."/>
            <person name="Crous P.W."/>
            <person name="Fauchery L."/>
            <person name="Girlanda M."/>
            <person name="Hayes R.D."/>
            <person name="Keri Z."/>
            <person name="LaButti K."/>
            <person name="Lipzen A."/>
            <person name="Lombard V."/>
            <person name="Magnuson J."/>
            <person name="Maillard F."/>
            <person name="Murat C."/>
            <person name="Nolan M."/>
            <person name="Ohm R.A."/>
            <person name="Pangilinan J."/>
            <person name="Pereira M.F."/>
            <person name="Perotto S."/>
            <person name="Peter M."/>
            <person name="Pfister S."/>
            <person name="Riley R."/>
            <person name="Sitrit Y."/>
            <person name="Stielow J.B."/>
            <person name="Szollosi G."/>
            <person name="Zifcakova L."/>
            <person name="Stursova M."/>
            <person name="Spatafora J.W."/>
            <person name="Tedersoo L."/>
            <person name="Vaario L.M."/>
            <person name="Yamada A."/>
            <person name="Yan M."/>
            <person name="Wang P."/>
            <person name="Xu J."/>
            <person name="Bruns T."/>
            <person name="Baldrian P."/>
            <person name="Vilgalys R."/>
            <person name="Dunand C."/>
            <person name="Henrissat B."/>
            <person name="Grigoriev I.V."/>
            <person name="Hibbett D."/>
            <person name="Nagy L.G."/>
            <person name="Martin F.M."/>
        </authorList>
    </citation>
    <scope>NUCLEOTIDE SEQUENCE</scope>
    <source>
        <strain evidence="1">BED1</strain>
    </source>
</reference>
<keyword evidence="2" id="KW-1185">Reference proteome</keyword>